<dbReference type="Gene3D" id="1.20.1070.10">
    <property type="entry name" value="Rhodopsin 7-helix transmembrane proteins"/>
    <property type="match status" value="1"/>
</dbReference>
<evidence type="ECO:0000256" key="3">
    <source>
        <dbReference type="ARBA" id="ARBA00022692"/>
    </source>
</evidence>
<dbReference type="GO" id="GO:0016020">
    <property type="term" value="C:membrane"/>
    <property type="evidence" value="ECO:0007669"/>
    <property type="project" value="UniProtKB-SubCell"/>
</dbReference>
<evidence type="ECO:0000256" key="5">
    <source>
        <dbReference type="ARBA" id="ARBA00023136"/>
    </source>
</evidence>
<feature type="transmembrane region" description="Helical" evidence="7">
    <location>
        <begin position="314"/>
        <end position="334"/>
    </location>
</feature>
<evidence type="ECO:0000256" key="1">
    <source>
        <dbReference type="ARBA" id="ARBA00004370"/>
    </source>
</evidence>
<dbReference type="SUPFAM" id="SSF81321">
    <property type="entry name" value="Family A G protein-coupled receptor-like"/>
    <property type="match status" value="1"/>
</dbReference>
<keyword evidence="11" id="KW-1185">Reference proteome</keyword>
<feature type="transmembrane region" description="Helical" evidence="7">
    <location>
        <begin position="168"/>
        <end position="191"/>
    </location>
</feature>
<dbReference type="PROSITE" id="PS50262">
    <property type="entry name" value="G_PROTEIN_RECEP_F1_2"/>
    <property type="match status" value="1"/>
</dbReference>
<feature type="chain" id="PRO_5043427449" description="G-protein coupled receptors family 1 profile domain-containing protein" evidence="8">
    <location>
        <begin position="24"/>
        <end position="376"/>
    </location>
</feature>
<dbReference type="AlphaFoldDB" id="A0AAV2RCP4"/>
<evidence type="ECO:0000256" key="4">
    <source>
        <dbReference type="ARBA" id="ARBA00022989"/>
    </source>
</evidence>
<evidence type="ECO:0000259" key="9">
    <source>
        <dbReference type="PROSITE" id="PS50262"/>
    </source>
</evidence>
<reference evidence="10 11" key="1">
    <citation type="submission" date="2024-05" db="EMBL/GenBank/DDBJ databases">
        <authorList>
            <person name="Wallberg A."/>
        </authorList>
    </citation>
    <scope>NUCLEOTIDE SEQUENCE [LARGE SCALE GENOMIC DNA]</scope>
</reference>
<keyword evidence="5 7" id="KW-0472">Membrane</keyword>
<dbReference type="EMBL" id="CAXKWB010020978">
    <property type="protein sequence ID" value="CAL4122907.1"/>
    <property type="molecule type" value="Genomic_DNA"/>
</dbReference>
<dbReference type="PANTHER" id="PTHR45698:SF1">
    <property type="entry name" value="TRACE AMINE-ASSOCIATED RECEPTOR 13C-LIKE"/>
    <property type="match status" value="1"/>
</dbReference>
<protein>
    <recommendedName>
        <fullName evidence="9">G-protein coupled receptors family 1 profile domain-containing protein</fullName>
    </recommendedName>
</protein>
<keyword evidence="4 7" id="KW-1133">Transmembrane helix</keyword>
<feature type="domain" description="G-protein coupled receptors family 1 profile" evidence="9">
    <location>
        <begin position="67"/>
        <end position="331"/>
    </location>
</feature>
<organism evidence="10 11">
    <name type="scientific">Meganyctiphanes norvegica</name>
    <name type="common">Northern krill</name>
    <name type="synonym">Thysanopoda norvegica</name>
    <dbReference type="NCBI Taxonomy" id="48144"/>
    <lineage>
        <taxon>Eukaryota</taxon>
        <taxon>Metazoa</taxon>
        <taxon>Ecdysozoa</taxon>
        <taxon>Arthropoda</taxon>
        <taxon>Crustacea</taxon>
        <taxon>Multicrustacea</taxon>
        <taxon>Malacostraca</taxon>
        <taxon>Eumalacostraca</taxon>
        <taxon>Eucarida</taxon>
        <taxon>Euphausiacea</taxon>
        <taxon>Euphausiidae</taxon>
        <taxon>Meganyctiphanes</taxon>
    </lineage>
</organism>
<keyword evidence="6" id="KW-0807">Transducer</keyword>
<dbReference type="GO" id="GO:0004930">
    <property type="term" value="F:G protein-coupled receptor activity"/>
    <property type="evidence" value="ECO:0007669"/>
    <property type="project" value="UniProtKB-KW"/>
</dbReference>
<comment type="caution">
    <text evidence="10">The sequence shown here is derived from an EMBL/GenBank/DDBJ whole genome shotgun (WGS) entry which is preliminary data.</text>
</comment>
<dbReference type="PROSITE" id="PS00237">
    <property type="entry name" value="G_PROTEIN_RECEP_F1_1"/>
    <property type="match status" value="1"/>
</dbReference>
<comment type="subcellular location">
    <subcellularLocation>
        <location evidence="1">Membrane</location>
    </subcellularLocation>
</comment>
<evidence type="ECO:0000256" key="7">
    <source>
        <dbReference type="SAM" id="Phobius"/>
    </source>
</evidence>
<feature type="transmembrane region" description="Helical" evidence="7">
    <location>
        <begin position="55"/>
        <end position="75"/>
    </location>
</feature>
<feature type="transmembrane region" description="Helical" evidence="7">
    <location>
        <begin position="269"/>
        <end position="294"/>
    </location>
</feature>
<accession>A0AAV2RCP4</accession>
<evidence type="ECO:0000256" key="2">
    <source>
        <dbReference type="ARBA" id="ARBA00010663"/>
    </source>
</evidence>
<dbReference type="PANTHER" id="PTHR45698">
    <property type="entry name" value="TRACE AMINE-ASSOCIATED RECEPTOR 19N-RELATED"/>
    <property type="match status" value="1"/>
</dbReference>
<comment type="similarity">
    <text evidence="2 6">Belongs to the G-protein coupled receptor 1 family.</text>
</comment>
<dbReference type="InterPro" id="IPR000276">
    <property type="entry name" value="GPCR_Rhodpsn"/>
</dbReference>
<feature type="transmembrane region" description="Helical" evidence="7">
    <location>
        <begin position="134"/>
        <end position="156"/>
    </location>
</feature>
<keyword evidence="8" id="KW-0732">Signal</keyword>
<keyword evidence="6" id="KW-0675">Receptor</keyword>
<feature type="transmembrane region" description="Helical" evidence="7">
    <location>
        <begin position="218"/>
        <end position="243"/>
    </location>
</feature>
<evidence type="ECO:0000256" key="8">
    <source>
        <dbReference type="SAM" id="SignalP"/>
    </source>
</evidence>
<feature type="signal peptide" evidence="8">
    <location>
        <begin position="1"/>
        <end position="23"/>
    </location>
</feature>
<feature type="transmembrane region" description="Helical" evidence="7">
    <location>
        <begin position="87"/>
        <end position="107"/>
    </location>
</feature>
<keyword evidence="6" id="KW-0297">G-protein coupled receptor</keyword>
<proteinExistence type="inferred from homology"/>
<gene>
    <name evidence="10" type="ORF">MNOR_LOCUS23616</name>
</gene>
<name>A0AAV2RCP4_MEGNR</name>
<evidence type="ECO:0000313" key="11">
    <source>
        <dbReference type="Proteomes" id="UP001497623"/>
    </source>
</evidence>
<evidence type="ECO:0000313" key="10">
    <source>
        <dbReference type="EMBL" id="CAL4122907.1"/>
    </source>
</evidence>
<dbReference type="Proteomes" id="UP001497623">
    <property type="component" value="Unassembled WGS sequence"/>
</dbReference>
<dbReference type="InterPro" id="IPR017452">
    <property type="entry name" value="GPCR_Rhodpsn_7TM"/>
</dbReference>
<evidence type="ECO:0000256" key="6">
    <source>
        <dbReference type="RuleBase" id="RU000688"/>
    </source>
</evidence>
<keyword evidence="3 6" id="KW-0812">Transmembrane</keyword>
<dbReference type="Pfam" id="PF00001">
    <property type="entry name" value="7tm_1"/>
    <property type="match status" value="1"/>
</dbReference>
<dbReference type="PRINTS" id="PR00237">
    <property type="entry name" value="GPCRRHODOPSN"/>
</dbReference>
<sequence>MCNCSIIIFIIVVISSMVSTTSTSSAVSSVIMDNSTSEYYVPEDVAEVLRLRFHFVLPIFVVLAVVTNTLAFILARRPRLNVLHVNQYIKILAILDICSSITFIPHLTDTEFCTYSDHIFALYHTYFGQALTYYFRYISTFLLVSLSLDRFLAIWFNQIFQMIKSHTTTRFVIVWVWITLSVIPHILLGHISHQKNNQWLVLPGYRNTKHPWLKVYKMYVVIALGVLPSIALISLSIGLVIGINRNQKSSIRNTLAKSRIRNTSGNRQLNLTIGVLAFNVFYVVSTLPHALLAAKYKIGDGGCYSNKKAELLKSVSNCLLMSWTVLNLLIFFAINKNYREELKEILSQCIHGRCFLRRNGNYLEPTPSAIGILNKS</sequence>